<reference evidence="2" key="1">
    <citation type="journal article" date="2013" name="J. Virol.">
        <title>Sequencing, annotation, and characterization of the influenza ferret infectome.</title>
        <authorList>
            <person name="Leon A.J."/>
            <person name="Banner D."/>
            <person name="Xu L."/>
            <person name="Ran L."/>
            <person name="Peng Z."/>
            <person name="Yi K."/>
            <person name="Chen C."/>
            <person name="Xu F."/>
            <person name="Huang J."/>
            <person name="Zhao Z."/>
            <person name="Lin Z."/>
            <person name="Huang S.H."/>
            <person name="Fang Y."/>
            <person name="Kelvin A.A."/>
            <person name="Ross T.M."/>
            <person name="Farooqui A."/>
            <person name="Kelvin D.J."/>
        </authorList>
    </citation>
    <scope>NUCLEOTIDE SEQUENCE</scope>
    <source>
        <tissue evidence="2">Lungs</tissue>
    </source>
</reference>
<evidence type="ECO:0000256" key="1">
    <source>
        <dbReference type="SAM" id="MobiDB-lite"/>
    </source>
</evidence>
<evidence type="ECO:0000313" key="2">
    <source>
        <dbReference type="EMBL" id="AES05137.1"/>
    </source>
</evidence>
<organism evidence="2">
    <name type="scientific">Mustela putorius furo</name>
    <name type="common">European domestic ferret</name>
    <name type="synonym">Mustela furo</name>
    <dbReference type="NCBI Taxonomy" id="9669"/>
    <lineage>
        <taxon>Eukaryota</taxon>
        <taxon>Metazoa</taxon>
        <taxon>Chordata</taxon>
        <taxon>Craniata</taxon>
        <taxon>Vertebrata</taxon>
        <taxon>Euteleostomi</taxon>
        <taxon>Mammalia</taxon>
        <taxon>Eutheria</taxon>
        <taxon>Laurasiatheria</taxon>
        <taxon>Carnivora</taxon>
        <taxon>Caniformia</taxon>
        <taxon>Musteloidea</taxon>
        <taxon>Mustelidae</taxon>
        <taxon>Mustelinae</taxon>
        <taxon>Mustela</taxon>
    </lineage>
</organism>
<name>G9KJQ8_MUSPF</name>
<sequence>WPSWRRTRANLRAQRTLRKPAGAEGPVWSTQRPLPPHRRPVADRESGLCPASPLTRVTLWNTSSCYSPAWPREQPCCHLGAASAPCPPACCPPAWRGSLLPGPPPQACHEPRCAPGAVLPPQAPQTVAPSAVRPL</sequence>
<dbReference type="EMBL" id="JP016539">
    <property type="protein sequence ID" value="AES05137.1"/>
    <property type="molecule type" value="mRNA"/>
</dbReference>
<feature type="non-terminal residue" evidence="2">
    <location>
        <position position="135"/>
    </location>
</feature>
<dbReference type="AlphaFoldDB" id="G9KJQ8"/>
<accession>G9KJQ8</accession>
<feature type="non-terminal residue" evidence="2">
    <location>
        <position position="1"/>
    </location>
</feature>
<feature type="region of interest" description="Disordered" evidence="1">
    <location>
        <begin position="1"/>
        <end position="47"/>
    </location>
</feature>
<protein>
    <submittedName>
        <fullName evidence="2">Ras-related protein Rab-15</fullName>
    </submittedName>
</protein>
<proteinExistence type="evidence at transcript level"/>